<feature type="transmembrane region" description="Helical" evidence="1">
    <location>
        <begin position="1106"/>
        <end position="1132"/>
    </location>
</feature>
<dbReference type="SUPFAM" id="SSF82866">
    <property type="entry name" value="Multidrug efflux transporter AcrB transmembrane domain"/>
    <property type="match status" value="2"/>
</dbReference>
<dbReference type="InterPro" id="IPR027463">
    <property type="entry name" value="AcrB_DN_DC_subdom"/>
</dbReference>
<dbReference type="SUPFAM" id="SSF82714">
    <property type="entry name" value="Multidrug efflux transporter AcrB TolC docking domain, DN and DC subdomains"/>
    <property type="match status" value="2"/>
</dbReference>
<feature type="transmembrane region" description="Helical" evidence="1">
    <location>
        <begin position="972"/>
        <end position="991"/>
    </location>
</feature>
<dbReference type="GO" id="GO:0042910">
    <property type="term" value="F:xenobiotic transmembrane transporter activity"/>
    <property type="evidence" value="ECO:0007669"/>
    <property type="project" value="TreeGrafter"/>
</dbReference>
<dbReference type="PANTHER" id="PTHR32063">
    <property type="match status" value="1"/>
</dbReference>
<feature type="transmembrane region" description="Helical" evidence="1">
    <location>
        <begin position="485"/>
        <end position="508"/>
    </location>
</feature>
<dbReference type="Gene3D" id="3.30.70.1320">
    <property type="entry name" value="Multidrug efflux transporter AcrB pore domain like"/>
    <property type="match status" value="1"/>
</dbReference>
<evidence type="ECO:0000256" key="1">
    <source>
        <dbReference type="SAM" id="Phobius"/>
    </source>
</evidence>
<reference evidence="2 3" key="1">
    <citation type="submission" date="2021-12" db="EMBL/GenBank/DDBJ databases">
        <title>Genome sequencing of bacteria with rrn-lacking chromosome and rrn-plasmid.</title>
        <authorList>
            <person name="Anda M."/>
            <person name="Iwasaki W."/>
        </authorList>
    </citation>
    <scope>NUCLEOTIDE SEQUENCE [LARGE SCALE GENOMIC DNA]</scope>
    <source>
        <strain evidence="2 3">DSM 100852</strain>
    </source>
</reference>
<keyword evidence="1" id="KW-0472">Membrane</keyword>
<feature type="transmembrane region" description="Helical" evidence="1">
    <location>
        <begin position="411"/>
        <end position="433"/>
    </location>
</feature>
<dbReference type="KEGG" id="fax:FUAX_26230"/>
<organism evidence="2 3">
    <name type="scientific">Fulvitalea axinellae</name>
    <dbReference type="NCBI Taxonomy" id="1182444"/>
    <lineage>
        <taxon>Bacteria</taxon>
        <taxon>Pseudomonadati</taxon>
        <taxon>Bacteroidota</taxon>
        <taxon>Cytophagia</taxon>
        <taxon>Cytophagales</taxon>
        <taxon>Persicobacteraceae</taxon>
        <taxon>Fulvitalea</taxon>
    </lineage>
</organism>
<dbReference type="EMBL" id="AP025314">
    <property type="protein sequence ID" value="BDD10191.1"/>
    <property type="molecule type" value="Genomic_DNA"/>
</dbReference>
<feature type="transmembrane region" description="Helical" evidence="1">
    <location>
        <begin position="382"/>
        <end position="404"/>
    </location>
</feature>
<dbReference type="Gene3D" id="3.30.70.1430">
    <property type="entry name" value="Multidrug efflux transporter AcrB pore domain"/>
    <property type="match status" value="2"/>
</dbReference>
<feature type="transmembrane region" description="Helical" evidence="1">
    <location>
        <begin position="1060"/>
        <end position="1086"/>
    </location>
</feature>
<name>A0AAU9CDJ9_9BACT</name>
<dbReference type="SUPFAM" id="SSF82693">
    <property type="entry name" value="Multidrug efflux transporter AcrB pore domain, PN1, PN2, PC1 and PC2 subdomains"/>
    <property type="match status" value="3"/>
</dbReference>
<dbReference type="InterPro" id="IPR001036">
    <property type="entry name" value="Acrflvin-R"/>
</dbReference>
<dbReference type="Gene3D" id="1.20.1640.10">
    <property type="entry name" value="Multidrug efflux transporter AcrB transmembrane domain"/>
    <property type="match status" value="2"/>
</dbReference>
<dbReference type="Proteomes" id="UP001348817">
    <property type="component" value="Chromosome"/>
</dbReference>
<keyword evidence="1" id="KW-0812">Transmembrane</keyword>
<feature type="transmembrane region" description="Helical" evidence="1">
    <location>
        <begin position="997"/>
        <end position="1020"/>
    </location>
</feature>
<feature type="transmembrane region" description="Helical" evidence="1">
    <location>
        <begin position="36"/>
        <end position="56"/>
    </location>
</feature>
<dbReference type="AlphaFoldDB" id="A0AAU9CDJ9"/>
<sequence length="1143" mass="126777">MEEVLKEKEPKIEGDGKSKKMLKEFGLTSLALRNSATVYVVTLLIVVFGVISYVTLPKENFPELDIPKAYVGTAYPGNSPADMENLVTRPIERYVKLEKGVDKITSVSIDGYSAITVDFETDVTKEEARDRVKNAVDKAKVDLPKDLPADPDVQEIDMSALPILNVSFSGPYTKDKLRDFAKILKDEVERFPEISKGEIKGVDDREVHINIDPYKMEAREVSFNDIEQAIQSENMNMSAGDIIKDGIRRSVRVAGEYADPTLMADVVVKREKGKPVYIRDIGTVDYTYVDQESYAKVNANEVVTLDVVKRGGKNLLIATEKVNNLLKELKGSVFPKDLEIAVTGDQSTITRENVSNLENNIISGVILVVLVLLFFLNTRNALFVGVAIPLSMLMSFLILSVFGININMMVLFALIMALGMLVDNGIVVVENVYRLMEEGYKPMDAAKYGVGEVAWPIISSTATTLAAFIPLALWPGMMGEFMKYLPITLMITLSCSLFVALVVNPVLIMHFMEVRDGKPEPVKRKVLVLALALIVAGGLLIAGGVNVFGNLFGVGGALILLDAYVLNRGSYTFQTRLLPIIEGYYERTLKFALRKPFLFFGGALGLLILTFNLYFGVFPPKVLYFPETNPAQAMVYIEYPIGADIEKTIKLTNELEGKVMKVIEPYRHMVKSVVTSAGTSSGDPQTEAVSTGSTPHKGRIIVNFEEFKRRNGISTSAVLDSIRTVTTGYAGVSVTADKNSDGPPAGKPIQLEISGRDLATLVDVSERFITFINNSGIQGIEQLKSDLEVGKPEYLVNVDREKARFYGLSTAQVGEELRTSLFGKKVSTFKEDIDDWDVKLRLAEPYRYDVEALKNRLITFQNKQGKIIQVPVSSVADFKLSSTYGSIRRKDQKRMVTISSNVLNGYNANEINMQIQEALERFDIPQGYKVEFGGEQEKQKEEMAFLSQALLLAVFMIFLIIVAQFNQVTTPFIIMTSVLFSTIGVFLGLMVFKMDFIVIMTMLGIISLAGIVVNNAIVLLDYTNLLKDRLRAKLGEGEELTVEMVREQIVKAGKTRLRPVLLTAITTVLGLIPLAVGINIDFLNYLSHFDFAFYIGGDNVVFWGPMSWTIIFGLTFATFLTLVIVPVMYLLVEKGKKFVGVKL</sequence>
<dbReference type="RefSeq" id="WP_338391762.1">
    <property type="nucleotide sequence ID" value="NZ_AP025314.1"/>
</dbReference>
<dbReference type="Gene3D" id="3.30.70.1440">
    <property type="entry name" value="Multidrug efflux transporter AcrB pore domain"/>
    <property type="match status" value="1"/>
</dbReference>
<dbReference type="Gene3D" id="3.30.2090.10">
    <property type="entry name" value="Multidrug efflux transporter AcrB TolC docking domain, DN and DC subdomains"/>
    <property type="match status" value="2"/>
</dbReference>
<gene>
    <name evidence="2" type="ORF">FUAX_26230</name>
</gene>
<keyword evidence="1" id="KW-1133">Transmembrane helix</keyword>
<feature type="transmembrane region" description="Helical" evidence="1">
    <location>
        <begin position="453"/>
        <end position="473"/>
    </location>
</feature>
<dbReference type="PANTHER" id="PTHR32063:SF0">
    <property type="entry name" value="SWARMING MOTILITY PROTEIN SWRC"/>
    <property type="match status" value="1"/>
</dbReference>
<dbReference type="GO" id="GO:0005886">
    <property type="term" value="C:plasma membrane"/>
    <property type="evidence" value="ECO:0007669"/>
    <property type="project" value="TreeGrafter"/>
</dbReference>
<protein>
    <submittedName>
        <fullName evidence="2">Copper transporter</fullName>
    </submittedName>
</protein>
<evidence type="ECO:0000313" key="3">
    <source>
        <dbReference type="Proteomes" id="UP001348817"/>
    </source>
</evidence>
<feature type="transmembrane region" description="Helical" evidence="1">
    <location>
        <begin position="597"/>
        <end position="617"/>
    </location>
</feature>
<dbReference type="Pfam" id="PF00873">
    <property type="entry name" value="ACR_tran"/>
    <property type="match status" value="2"/>
</dbReference>
<keyword evidence="3" id="KW-1185">Reference proteome</keyword>
<evidence type="ECO:0000313" key="2">
    <source>
        <dbReference type="EMBL" id="BDD10191.1"/>
    </source>
</evidence>
<feature type="transmembrane region" description="Helical" evidence="1">
    <location>
        <begin position="528"/>
        <end position="561"/>
    </location>
</feature>
<dbReference type="PRINTS" id="PR00702">
    <property type="entry name" value="ACRIFLAVINRP"/>
</dbReference>
<feature type="transmembrane region" description="Helical" evidence="1">
    <location>
        <begin position="357"/>
        <end position="376"/>
    </location>
</feature>
<feature type="transmembrane region" description="Helical" evidence="1">
    <location>
        <begin position="945"/>
        <end position="965"/>
    </location>
</feature>
<proteinExistence type="predicted"/>
<accession>A0AAU9CDJ9</accession>